<gene>
    <name evidence="1" type="ORF">PPRIM_AZ9-3.1.T0900005</name>
</gene>
<dbReference type="EMBL" id="CAJJDM010000093">
    <property type="protein sequence ID" value="CAD8092135.1"/>
    <property type="molecule type" value="Genomic_DNA"/>
</dbReference>
<name>A0A8S1NS71_PARPR</name>
<dbReference type="AlphaFoldDB" id="A0A8S1NS71"/>
<dbReference type="Proteomes" id="UP000688137">
    <property type="component" value="Unassembled WGS sequence"/>
</dbReference>
<accession>A0A8S1NS71</accession>
<evidence type="ECO:0000313" key="1">
    <source>
        <dbReference type="EMBL" id="CAD8092135.1"/>
    </source>
</evidence>
<protein>
    <submittedName>
        <fullName evidence="1">Uncharacterized protein</fullName>
    </submittedName>
</protein>
<organism evidence="1 2">
    <name type="scientific">Paramecium primaurelia</name>
    <dbReference type="NCBI Taxonomy" id="5886"/>
    <lineage>
        <taxon>Eukaryota</taxon>
        <taxon>Sar</taxon>
        <taxon>Alveolata</taxon>
        <taxon>Ciliophora</taxon>
        <taxon>Intramacronucleata</taxon>
        <taxon>Oligohymenophorea</taxon>
        <taxon>Peniculida</taxon>
        <taxon>Parameciidae</taxon>
        <taxon>Paramecium</taxon>
    </lineage>
</organism>
<reference evidence="1" key="1">
    <citation type="submission" date="2021-01" db="EMBL/GenBank/DDBJ databases">
        <authorList>
            <consortium name="Genoscope - CEA"/>
            <person name="William W."/>
        </authorList>
    </citation>
    <scope>NUCLEOTIDE SEQUENCE</scope>
</reference>
<sequence length="339" mass="41081">MKPNMDLFIQLFYRACLLYNKYVVQKNREQYGVYFTIDMLQWEIINNLKNECEQNLEEIILQIEKTHEKLVKNSKNWKNHFLWIQMIGKILIYILNSSFNLEEKWKEYLKKGVLIQMNHSNDQALNQLNEFNNKELTQVDKLIVEDTFKEWENLILLKDFLMKVKKNNIEKQENSYIQTVLKIQQFQDFSFSNNLLALIQKNCDSLGVIVKNYKNFIKKHNYYNVTLEQATYNSQIKKMIINFKEYFQNTKLIIKILELSLSEQHFQMEQLEQKKMNEFTILYQLKYFMRLLELILSQTIQDINDQRNEPDKSIILQQEISLSKSYLTCLMQLQTRNFF</sequence>
<proteinExistence type="predicted"/>
<evidence type="ECO:0000313" key="2">
    <source>
        <dbReference type="Proteomes" id="UP000688137"/>
    </source>
</evidence>
<keyword evidence="2" id="KW-1185">Reference proteome</keyword>
<comment type="caution">
    <text evidence="1">The sequence shown here is derived from an EMBL/GenBank/DDBJ whole genome shotgun (WGS) entry which is preliminary data.</text>
</comment>